<keyword evidence="4" id="KW-1185">Reference proteome</keyword>
<evidence type="ECO:0000259" key="2">
    <source>
        <dbReference type="Pfam" id="PF09917"/>
    </source>
</evidence>
<dbReference type="RefSeq" id="WP_058483808.1">
    <property type="nucleotide sequence ID" value="NZ_CAAAII010000008.1"/>
</dbReference>
<dbReference type="AlphaFoldDB" id="A0A0W0YYP9"/>
<keyword evidence="1" id="KW-0732">Signal</keyword>
<feature type="signal peptide" evidence="1">
    <location>
        <begin position="1"/>
        <end position="22"/>
    </location>
</feature>
<dbReference type="Pfam" id="PF09917">
    <property type="entry name" value="DUF2147"/>
    <property type="match status" value="1"/>
</dbReference>
<evidence type="ECO:0000313" key="3">
    <source>
        <dbReference type="EMBL" id="KTD62037.1"/>
    </source>
</evidence>
<name>A0A0W0YYP9_LEGSP</name>
<accession>A0A0W0YYP9</accession>
<dbReference type="EMBL" id="LNYX01000030">
    <property type="protein sequence ID" value="KTD62037.1"/>
    <property type="molecule type" value="Genomic_DNA"/>
</dbReference>
<evidence type="ECO:0000256" key="1">
    <source>
        <dbReference type="SAM" id="SignalP"/>
    </source>
</evidence>
<reference evidence="3 4" key="1">
    <citation type="submission" date="2015-11" db="EMBL/GenBank/DDBJ databases">
        <title>Genomic analysis of 38 Legionella species identifies large and diverse effector repertoires.</title>
        <authorList>
            <person name="Burstein D."/>
            <person name="Amaro F."/>
            <person name="Zusman T."/>
            <person name="Lifshitz Z."/>
            <person name="Cohen O."/>
            <person name="Gilbert J.A."/>
            <person name="Pupko T."/>
            <person name="Shuman H.A."/>
            <person name="Segal G."/>
        </authorList>
    </citation>
    <scope>NUCLEOTIDE SEQUENCE [LARGE SCALE GENOMIC DNA]</scope>
    <source>
        <strain evidence="3 4">Mt.St.Helens-9</strain>
    </source>
</reference>
<organism evidence="3 4">
    <name type="scientific">Legionella spiritensis</name>
    <dbReference type="NCBI Taxonomy" id="452"/>
    <lineage>
        <taxon>Bacteria</taxon>
        <taxon>Pseudomonadati</taxon>
        <taxon>Pseudomonadota</taxon>
        <taxon>Gammaproteobacteria</taxon>
        <taxon>Legionellales</taxon>
        <taxon>Legionellaceae</taxon>
        <taxon>Legionella</taxon>
    </lineage>
</organism>
<feature type="chain" id="PRO_5006918110" evidence="1">
    <location>
        <begin position="23"/>
        <end position="142"/>
    </location>
</feature>
<comment type="caution">
    <text evidence="3">The sequence shown here is derived from an EMBL/GenBank/DDBJ whole genome shotgun (WGS) entry which is preliminary data.</text>
</comment>
<dbReference type="Gene3D" id="2.40.128.520">
    <property type="match status" value="1"/>
</dbReference>
<dbReference type="STRING" id="452.Lspi_1887"/>
<feature type="domain" description="DUF2147" evidence="2">
    <location>
        <begin position="27"/>
        <end position="141"/>
    </location>
</feature>
<dbReference type="OrthoDB" id="9814399at2"/>
<gene>
    <name evidence="3" type="ORF">Lspi_1887</name>
</gene>
<evidence type="ECO:0000313" key="4">
    <source>
        <dbReference type="Proteomes" id="UP000054877"/>
    </source>
</evidence>
<proteinExistence type="predicted"/>
<protein>
    <submittedName>
        <fullName evidence="3">Putative signal peptide protein</fullName>
    </submittedName>
</protein>
<dbReference type="PANTHER" id="PTHR36919:SF3">
    <property type="entry name" value="BLL5882 PROTEIN"/>
    <property type="match status" value="1"/>
</dbReference>
<sequence>MKRLQSMFAMILMLLFVPTVFAQSVAGTWTTIDDKTGKKRAVVNLSVSGNTLNGTIVKVYPQPGDTGICSKCPGAFKDKPIKGLRFVWGLKDQGNGVWDGGKILDPKTGKIYRAKITQEGNKLYVRGYVGFSMLGRTQVWVK</sequence>
<dbReference type="PATRIC" id="fig|452.5.peg.2073"/>
<dbReference type="Proteomes" id="UP000054877">
    <property type="component" value="Unassembled WGS sequence"/>
</dbReference>
<dbReference type="InterPro" id="IPR019223">
    <property type="entry name" value="DUF2147"/>
</dbReference>
<dbReference type="PANTHER" id="PTHR36919">
    <property type="entry name" value="BLR1215 PROTEIN"/>
    <property type="match status" value="1"/>
</dbReference>